<comment type="caution">
    <text evidence="3">The sequence shown here is derived from an EMBL/GenBank/DDBJ whole genome shotgun (WGS) entry which is preliminary data.</text>
</comment>
<gene>
    <name evidence="3" type="ORF">PCANC_27375</name>
</gene>
<dbReference type="AlphaFoldDB" id="A0A2N5TVD5"/>
<dbReference type="Proteomes" id="UP000235388">
    <property type="component" value="Unassembled WGS sequence"/>
</dbReference>
<feature type="domain" description="Tet-like 2OG-Fe(II) oxygenase" evidence="2">
    <location>
        <begin position="5"/>
        <end position="69"/>
    </location>
</feature>
<feature type="region of interest" description="Disordered" evidence="1">
    <location>
        <begin position="132"/>
        <end position="208"/>
    </location>
</feature>
<evidence type="ECO:0000313" key="4">
    <source>
        <dbReference type="Proteomes" id="UP000235388"/>
    </source>
</evidence>
<keyword evidence="4" id="KW-1185">Reference proteome</keyword>
<feature type="compositionally biased region" description="Polar residues" evidence="1">
    <location>
        <begin position="199"/>
        <end position="208"/>
    </location>
</feature>
<sequence length="208" mass="22814">MGQMEWPAPYSPTNFASFLTFTMWNFYNQPHMDQDVNNWTLVVWIPIFDPKTRMEDNPILADEGFDMLGAPGHLLCCLHQALPACSLLQALRPLSSCLRRFPVFSATSAGLCWPTTPPSPCRSALTNISLLPSTSQARPAKRSQLPPTTSQPQPADCSLLPPTTSRPQPADRYLLPSASLPQPANRSLLPPPTGRPQPANRSLPPSTS</sequence>
<protein>
    <recommendedName>
        <fullName evidence="2">Tet-like 2OG-Fe(II) oxygenase domain-containing protein</fullName>
    </recommendedName>
</protein>
<feature type="compositionally biased region" description="Low complexity" evidence="1">
    <location>
        <begin position="143"/>
        <end position="154"/>
    </location>
</feature>
<organism evidence="3 4">
    <name type="scientific">Puccinia coronata f. sp. avenae</name>
    <dbReference type="NCBI Taxonomy" id="200324"/>
    <lineage>
        <taxon>Eukaryota</taxon>
        <taxon>Fungi</taxon>
        <taxon>Dikarya</taxon>
        <taxon>Basidiomycota</taxon>
        <taxon>Pucciniomycotina</taxon>
        <taxon>Pucciniomycetes</taxon>
        <taxon>Pucciniales</taxon>
        <taxon>Pucciniaceae</taxon>
        <taxon>Puccinia</taxon>
    </lineage>
</organism>
<evidence type="ECO:0000259" key="2">
    <source>
        <dbReference type="Pfam" id="PF20515"/>
    </source>
</evidence>
<accession>A0A2N5TVD5</accession>
<evidence type="ECO:0000256" key="1">
    <source>
        <dbReference type="SAM" id="MobiDB-lite"/>
    </source>
</evidence>
<name>A0A2N5TVD5_9BASI</name>
<dbReference type="EMBL" id="PGCJ01000410">
    <property type="protein sequence ID" value="PLW29453.1"/>
    <property type="molecule type" value="Genomic_DNA"/>
</dbReference>
<evidence type="ECO:0000313" key="3">
    <source>
        <dbReference type="EMBL" id="PLW29453.1"/>
    </source>
</evidence>
<proteinExistence type="predicted"/>
<reference evidence="3 4" key="1">
    <citation type="submission" date="2017-11" db="EMBL/GenBank/DDBJ databases">
        <title>De novo assembly and phasing of dikaryotic genomes from two isolates of Puccinia coronata f. sp. avenae, the causal agent of oat crown rust.</title>
        <authorList>
            <person name="Miller M.E."/>
            <person name="Zhang Y."/>
            <person name="Omidvar V."/>
            <person name="Sperschneider J."/>
            <person name="Schwessinger B."/>
            <person name="Raley C."/>
            <person name="Palmer J.M."/>
            <person name="Garnica D."/>
            <person name="Upadhyaya N."/>
            <person name="Rathjen J."/>
            <person name="Taylor J.M."/>
            <person name="Park R.F."/>
            <person name="Dodds P.N."/>
            <person name="Hirsch C.D."/>
            <person name="Kianian S.F."/>
            <person name="Figueroa M."/>
        </authorList>
    </citation>
    <scope>NUCLEOTIDE SEQUENCE [LARGE SCALE GENOMIC DNA]</scope>
    <source>
        <strain evidence="3">12NC29</strain>
    </source>
</reference>
<dbReference type="Pfam" id="PF20515">
    <property type="entry name" value="2OG-FeII_Oxy_6"/>
    <property type="match status" value="1"/>
</dbReference>
<dbReference type="InterPro" id="IPR046798">
    <property type="entry name" value="2OG-FeII_Oxy_6"/>
</dbReference>